<dbReference type="EC" id="3.1.3.8" evidence="3"/>
<dbReference type="PANTHER" id="PTHR37957:SF1">
    <property type="entry name" value="PHYTASE-LIKE DOMAIN-CONTAINING PROTEIN"/>
    <property type="match status" value="1"/>
</dbReference>
<evidence type="ECO:0000259" key="2">
    <source>
        <dbReference type="Pfam" id="PF13449"/>
    </source>
</evidence>
<feature type="region of interest" description="Disordered" evidence="1">
    <location>
        <begin position="180"/>
        <end position="202"/>
    </location>
</feature>
<dbReference type="InterPro" id="IPR027372">
    <property type="entry name" value="Phytase-like_dom"/>
</dbReference>
<keyword evidence="3" id="KW-0378">Hydrolase</keyword>
<dbReference type="PANTHER" id="PTHR37957">
    <property type="entry name" value="BLR7070 PROTEIN"/>
    <property type="match status" value="1"/>
</dbReference>
<accession>A0A7D3ZGY7</accession>
<feature type="compositionally biased region" description="Basic and acidic residues" evidence="1">
    <location>
        <begin position="189"/>
        <end position="200"/>
    </location>
</feature>
<feature type="domain" description="Phytase-like" evidence="2">
    <location>
        <begin position="48"/>
        <end position="376"/>
    </location>
</feature>
<organism evidence="3 4">
    <name type="scientific">Actinomadura verrucosospora</name>
    <dbReference type="NCBI Taxonomy" id="46165"/>
    <lineage>
        <taxon>Bacteria</taxon>
        <taxon>Bacillati</taxon>
        <taxon>Actinomycetota</taxon>
        <taxon>Actinomycetes</taxon>
        <taxon>Streptosporangiales</taxon>
        <taxon>Thermomonosporaceae</taxon>
        <taxon>Actinomadura</taxon>
    </lineage>
</organism>
<evidence type="ECO:0000313" key="4">
    <source>
        <dbReference type="Proteomes" id="UP000501240"/>
    </source>
</evidence>
<dbReference type="RefSeq" id="WP_173093000.1">
    <property type="nucleotide sequence ID" value="NZ_CP053892.1"/>
</dbReference>
<reference evidence="3 4" key="1">
    <citation type="submission" date="2020-05" db="EMBL/GenBank/DDBJ databases">
        <title>Actinomadura verrucosospora NRRL-B18236 (PFL_A860) Genome sequencing and assembly.</title>
        <authorList>
            <person name="Samborskyy M."/>
        </authorList>
    </citation>
    <scope>NUCLEOTIDE SEQUENCE [LARGE SCALE GENOMIC DNA]</scope>
    <source>
        <strain evidence="3 4">NRRL:B18236</strain>
    </source>
</reference>
<dbReference type="Pfam" id="PF13449">
    <property type="entry name" value="Phytase-like"/>
    <property type="match status" value="1"/>
</dbReference>
<proteinExistence type="predicted"/>
<dbReference type="GO" id="GO:0016158">
    <property type="term" value="F:inositol hexakisphosphate 3-phosphatase activity"/>
    <property type="evidence" value="ECO:0007669"/>
    <property type="project" value="UniProtKB-EC"/>
</dbReference>
<keyword evidence="4" id="KW-1185">Reference proteome</keyword>
<evidence type="ECO:0000313" key="3">
    <source>
        <dbReference type="EMBL" id="QKG19201.1"/>
    </source>
</evidence>
<sequence length="393" mass="41417">MISRTFIAAGIAAGALAAGIGPADAAPRERVRLLGARTLPTGLTYQGTTVGGLSGIDRDPRTGRYALISDDRSQIGPSRFYTARIDVSPSGLGPVELTGTSPFRRPDGSPYPSMQDWQAHPCTSTRPECDAMAPVDPEAVRVDPLARRLWWSQEGDRITTGDGGPVLIDPSIRRARMDGRYDGSLPLPDNEHITAGDKGPRQNRGFEGFTFAASGALVTSILEAPMLQDGPEPSPGKGAPARLTVQTRGGRVLGQYAYPIDPLSAAAGANGVSDILAADPSGADRYLVLERQVGVSEGQKLSTDVRIYEADLRGATDVSSVDSLADAARVRPVRKKLLVDLSDTGLGKAGVVEGMTWGPRLPTGERTLILVADDNFGAFGPDLPTQVIALALR</sequence>
<gene>
    <name evidence="3" type="ORF">ACTIVE_0837</name>
</gene>
<dbReference type="EMBL" id="CP053892">
    <property type="protein sequence ID" value="QKG19201.1"/>
    <property type="molecule type" value="Genomic_DNA"/>
</dbReference>
<protein>
    <submittedName>
        <fullName evidence="3">Phytase</fullName>
        <ecNumber evidence="3">3.1.3.8</ecNumber>
    </submittedName>
</protein>
<name>A0A7D3ZGY7_ACTVE</name>
<dbReference type="AlphaFoldDB" id="A0A7D3ZGY7"/>
<dbReference type="Proteomes" id="UP000501240">
    <property type="component" value="Chromosome"/>
</dbReference>
<evidence type="ECO:0000256" key="1">
    <source>
        <dbReference type="SAM" id="MobiDB-lite"/>
    </source>
</evidence>